<feature type="compositionally biased region" description="Low complexity" evidence="4">
    <location>
        <begin position="563"/>
        <end position="603"/>
    </location>
</feature>
<dbReference type="Pfam" id="PF00069">
    <property type="entry name" value="Pkinase"/>
    <property type="match status" value="1"/>
</dbReference>
<feature type="compositionally biased region" description="Basic residues" evidence="4">
    <location>
        <begin position="360"/>
        <end position="373"/>
    </location>
</feature>
<dbReference type="PANTHER" id="PTHR24346">
    <property type="entry name" value="MAP/MICROTUBULE AFFINITY-REGULATING KINASE"/>
    <property type="match status" value="1"/>
</dbReference>
<accession>A0A0H2RC36</accession>
<evidence type="ECO:0000259" key="5">
    <source>
        <dbReference type="PROSITE" id="PS50011"/>
    </source>
</evidence>
<dbReference type="PANTHER" id="PTHR24346:SF30">
    <property type="entry name" value="MATERNAL EMBRYONIC LEUCINE ZIPPER KINASE"/>
    <property type="match status" value="1"/>
</dbReference>
<gene>
    <name evidence="6" type="ORF">SCHPADRAFT_943686</name>
</gene>
<dbReference type="PROSITE" id="PS50011">
    <property type="entry name" value="PROTEIN_KINASE_DOM"/>
    <property type="match status" value="1"/>
</dbReference>
<dbReference type="SMART" id="SM00220">
    <property type="entry name" value="S_TKc"/>
    <property type="match status" value="1"/>
</dbReference>
<organism evidence="6 7">
    <name type="scientific">Schizopora paradoxa</name>
    <dbReference type="NCBI Taxonomy" id="27342"/>
    <lineage>
        <taxon>Eukaryota</taxon>
        <taxon>Fungi</taxon>
        <taxon>Dikarya</taxon>
        <taxon>Basidiomycota</taxon>
        <taxon>Agaricomycotina</taxon>
        <taxon>Agaricomycetes</taxon>
        <taxon>Hymenochaetales</taxon>
        <taxon>Schizoporaceae</taxon>
        <taxon>Schizopora</taxon>
    </lineage>
</organism>
<evidence type="ECO:0000256" key="4">
    <source>
        <dbReference type="SAM" id="MobiDB-lite"/>
    </source>
</evidence>
<feature type="binding site" evidence="3">
    <location>
        <position position="180"/>
    </location>
    <ligand>
        <name>ATP</name>
        <dbReference type="ChEBI" id="CHEBI:30616"/>
    </ligand>
</feature>
<dbReference type="InParanoid" id="A0A0H2RC36"/>
<evidence type="ECO:0000313" key="6">
    <source>
        <dbReference type="EMBL" id="KLO09395.1"/>
    </source>
</evidence>
<name>A0A0H2RC36_9AGAM</name>
<dbReference type="Proteomes" id="UP000053477">
    <property type="component" value="Unassembled WGS sequence"/>
</dbReference>
<feature type="domain" description="Protein kinase" evidence="5">
    <location>
        <begin position="152"/>
        <end position="506"/>
    </location>
</feature>
<dbReference type="GO" id="GO:0004674">
    <property type="term" value="F:protein serine/threonine kinase activity"/>
    <property type="evidence" value="ECO:0007669"/>
    <property type="project" value="UniProtKB-KW"/>
</dbReference>
<dbReference type="AlphaFoldDB" id="A0A0H2RC36"/>
<dbReference type="Gene3D" id="1.10.510.10">
    <property type="entry name" value="Transferase(Phosphotransferase) domain 1"/>
    <property type="match status" value="2"/>
</dbReference>
<dbReference type="STRING" id="27342.A0A0H2RC36"/>
<keyword evidence="1 3" id="KW-0547">Nucleotide-binding</keyword>
<evidence type="ECO:0000256" key="1">
    <source>
        <dbReference type="ARBA" id="ARBA00022741"/>
    </source>
</evidence>
<evidence type="ECO:0000256" key="3">
    <source>
        <dbReference type="PROSITE-ProRule" id="PRU10141"/>
    </source>
</evidence>
<dbReference type="SUPFAM" id="SSF56112">
    <property type="entry name" value="Protein kinase-like (PK-like)"/>
    <property type="match status" value="1"/>
</dbReference>
<dbReference type="PROSITE" id="PS00108">
    <property type="entry name" value="PROTEIN_KINASE_ST"/>
    <property type="match status" value="1"/>
</dbReference>
<feature type="compositionally biased region" description="Polar residues" evidence="4">
    <location>
        <begin position="713"/>
        <end position="729"/>
    </location>
</feature>
<dbReference type="InterPro" id="IPR017441">
    <property type="entry name" value="Protein_kinase_ATP_BS"/>
</dbReference>
<dbReference type="EMBL" id="KQ086057">
    <property type="protein sequence ID" value="KLO09395.1"/>
    <property type="molecule type" value="Genomic_DNA"/>
</dbReference>
<evidence type="ECO:0000313" key="7">
    <source>
        <dbReference type="Proteomes" id="UP000053477"/>
    </source>
</evidence>
<dbReference type="InterPro" id="IPR000719">
    <property type="entry name" value="Prot_kinase_dom"/>
</dbReference>
<sequence>MPTALNTQFDVKTRDFIADSSCASSSDGPTRRPQLPKIATFGGDDDGEHVMGFRGRYPSFGAVVESLDVDAEPLYLSPHMLDADRSHPVAIKAASAPDATDAFPSYLRLDGDDAPRDTFVASPAQMFLSAFSPPTSSKTEIPDADGLEVAGYTLSSTIGYGGFSTIKKAFSSTGDVVAIKVVKRSDIERQDNPEETRRHMENELELWSSLKHEHIMPLFTSVRTLYADYFVTLYCPAGSLFDILKRDGRPALPQDDAGMMFRQIVRGLRYLHEVAKLVHGDIKLENVFVDEMGSCRIGDFGLSKHIHDSTTYDEEYQCECDSETESHDDSEDDSTHPPQRSERFRRRNTEFVSRPALHLSLRRARGPSRHRKSTPFPTDYSGNPQNHHASPIPQFPSGSLPYASPELLSPPSIPRSAAMCKIHGVAYPPNPAQDMWALGVLLYALLTGRLPFNDSFEPRLQMKILHGAYDLPVGIGHGAESVLRGCLERTVPLRWTISMVDDIAWGVGWGLAGDVSGPPSASPIEHDHGGAHYFADDYRGERSRSRPRPYPDAHEHNPHHQHNYYLHNHQRDSMSSALSSSSSDTSSSKSRSCSRSTRAASRVRSSRERSASRSRGIRDSVIAEDAAIASSGAFAVQMQIVHPAPTMRRGRRSRKRTVEGTIMMPIGTHLLNTHSSSSNSNSRSRSISPTEAPTTPPDTVPRPFSFPFGSGGENLSANRTGSAQSGSRMRNNRKAEEGKQLDVVEERETELPTGRWSPASVLDVQALSLQD</sequence>
<feature type="compositionally biased region" description="Basic and acidic residues" evidence="4">
    <location>
        <begin position="524"/>
        <end position="558"/>
    </location>
</feature>
<keyword evidence="6" id="KW-0418">Kinase</keyword>
<keyword evidence="6" id="KW-0808">Transferase</keyword>
<dbReference type="GO" id="GO:0005737">
    <property type="term" value="C:cytoplasm"/>
    <property type="evidence" value="ECO:0007669"/>
    <property type="project" value="TreeGrafter"/>
</dbReference>
<dbReference type="InterPro" id="IPR011009">
    <property type="entry name" value="Kinase-like_dom_sf"/>
</dbReference>
<dbReference type="PROSITE" id="PS00107">
    <property type="entry name" value="PROTEIN_KINASE_ATP"/>
    <property type="match status" value="1"/>
</dbReference>
<dbReference type="GO" id="GO:0035556">
    <property type="term" value="P:intracellular signal transduction"/>
    <property type="evidence" value="ECO:0007669"/>
    <property type="project" value="TreeGrafter"/>
</dbReference>
<keyword evidence="2 3" id="KW-0067">ATP-binding</keyword>
<feature type="compositionally biased region" description="Basic and acidic residues" evidence="4">
    <location>
        <begin position="733"/>
        <end position="750"/>
    </location>
</feature>
<dbReference type="InterPro" id="IPR008271">
    <property type="entry name" value="Ser/Thr_kinase_AS"/>
</dbReference>
<protein>
    <submittedName>
        <fullName evidence="6">Kinase-like protein</fullName>
    </submittedName>
</protein>
<feature type="compositionally biased region" description="Acidic residues" evidence="4">
    <location>
        <begin position="317"/>
        <end position="332"/>
    </location>
</feature>
<dbReference type="OrthoDB" id="4062651at2759"/>
<feature type="compositionally biased region" description="Basic and acidic residues" evidence="4">
    <location>
        <begin position="333"/>
        <end position="342"/>
    </location>
</feature>
<keyword evidence="7" id="KW-1185">Reference proteome</keyword>
<feature type="region of interest" description="Disordered" evidence="4">
    <location>
        <begin position="317"/>
        <end position="403"/>
    </location>
</feature>
<reference evidence="6 7" key="1">
    <citation type="submission" date="2015-04" db="EMBL/GenBank/DDBJ databases">
        <title>Complete genome sequence of Schizopora paradoxa KUC8140, a cosmopolitan wood degrader in East Asia.</title>
        <authorList>
            <consortium name="DOE Joint Genome Institute"/>
            <person name="Min B."/>
            <person name="Park H."/>
            <person name="Jang Y."/>
            <person name="Kim J.-J."/>
            <person name="Kim K.H."/>
            <person name="Pangilinan J."/>
            <person name="Lipzen A."/>
            <person name="Riley R."/>
            <person name="Grigoriev I.V."/>
            <person name="Spatafora J.W."/>
            <person name="Choi I.-G."/>
        </authorList>
    </citation>
    <scope>NUCLEOTIDE SEQUENCE [LARGE SCALE GENOMIC DNA]</scope>
    <source>
        <strain evidence="6 7">KUC8140</strain>
    </source>
</reference>
<evidence type="ECO:0000256" key="2">
    <source>
        <dbReference type="ARBA" id="ARBA00022840"/>
    </source>
</evidence>
<feature type="region of interest" description="Disordered" evidence="4">
    <location>
        <begin position="518"/>
        <end position="616"/>
    </location>
</feature>
<proteinExistence type="predicted"/>
<dbReference type="GO" id="GO:0005524">
    <property type="term" value="F:ATP binding"/>
    <property type="evidence" value="ECO:0007669"/>
    <property type="project" value="UniProtKB-UniRule"/>
</dbReference>
<feature type="region of interest" description="Disordered" evidence="4">
    <location>
        <begin position="668"/>
        <end position="756"/>
    </location>
</feature>
<feature type="compositionally biased region" description="Low complexity" evidence="4">
    <location>
        <begin position="675"/>
        <end position="688"/>
    </location>
</feature>